<sequence length="247" mass="28003">MNNYKIFNTSLFLILFVSFSFAQLRVEKANGELFQDGETFTFNETGTIGGEEGKLKFFMFNESEDQNITAKIEVKELRGTDGSDFVFCVQPLCIFSVEEGMSYPSDGAIISPESYNSQDDYFINSDPGDENTTTIEYDLRFYAVDDEGNEFDEITITYVYDETFSNLEFDLPKLGINVHNTQVKSNLNLDSNDQFKMQVFSLSGKKVLSSQVQKGFNQISLNQLSQGLYIAKFSNHKGSSQIKIIKE</sequence>
<dbReference type="EMBL" id="JAANAS010000001">
    <property type="protein sequence ID" value="NGZ88732.1"/>
    <property type="molecule type" value="Genomic_DNA"/>
</dbReference>
<feature type="signal peptide" evidence="2">
    <location>
        <begin position="1"/>
        <end position="22"/>
    </location>
</feature>
<accession>A0A967DYU7</accession>
<gene>
    <name evidence="4" type="ORF">G7034_00515</name>
</gene>
<evidence type="ECO:0000256" key="1">
    <source>
        <dbReference type="ARBA" id="ARBA00022729"/>
    </source>
</evidence>
<keyword evidence="5" id="KW-1185">Reference proteome</keyword>
<feature type="chain" id="PRO_5038065987" evidence="2">
    <location>
        <begin position="23"/>
        <end position="247"/>
    </location>
</feature>
<dbReference type="Proteomes" id="UP000643701">
    <property type="component" value="Unassembled WGS sequence"/>
</dbReference>
<evidence type="ECO:0000313" key="5">
    <source>
        <dbReference type="Proteomes" id="UP000643701"/>
    </source>
</evidence>
<dbReference type="AlphaFoldDB" id="A0A967DYU7"/>
<evidence type="ECO:0000259" key="3">
    <source>
        <dbReference type="Pfam" id="PF18962"/>
    </source>
</evidence>
<dbReference type="RefSeq" id="WP_166398998.1">
    <property type="nucleotide sequence ID" value="NZ_JAANAS010000001.1"/>
</dbReference>
<feature type="domain" description="Secretion system C-terminal sorting" evidence="3">
    <location>
        <begin position="184"/>
        <end position="245"/>
    </location>
</feature>
<proteinExistence type="predicted"/>
<dbReference type="Pfam" id="PF18962">
    <property type="entry name" value="Por_Secre_tail"/>
    <property type="match status" value="1"/>
</dbReference>
<dbReference type="NCBIfam" id="TIGR04183">
    <property type="entry name" value="Por_Secre_tail"/>
    <property type="match status" value="1"/>
</dbReference>
<evidence type="ECO:0000256" key="2">
    <source>
        <dbReference type="SAM" id="SignalP"/>
    </source>
</evidence>
<name>A0A967DYU7_9FLAO</name>
<evidence type="ECO:0000313" key="4">
    <source>
        <dbReference type="EMBL" id="NGZ88732.1"/>
    </source>
</evidence>
<reference evidence="4" key="1">
    <citation type="submission" date="2020-03" db="EMBL/GenBank/DDBJ databases">
        <title>Psychroflexus Maritimus sp. nov., isolate from marine sediment.</title>
        <authorList>
            <person name="Zhong Y.-L."/>
        </authorList>
    </citation>
    <scope>NUCLEOTIDE SEQUENCE</scope>
    <source>
        <strain evidence="4">C1</strain>
    </source>
</reference>
<dbReference type="InterPro" id="IPR026444">
    <property type="entry name" value="Secre_tail"/>
</dbReference>
<keyword evidence="1 2" id="KW-0732">Signal</keyword>
<protein>
    <submittedName>
        <fullName evidence="4">T9SS type A sorting domain-containing protein</fullName>
    </submittedName>
</protein>
<organism evidence="4 5">
    <name type="scientific">Psychroflexus maritimus</name>
    <dbReference type="NCBI Taxonomy" id="2714865"/>
    <lineage>
        <taxon>Bacteria</taxon>
        <taxon>Pseudomonadati</taxon>
        <taxon>Bacteroidota</taxon>
        <taxon>Flavobacteriia</taxon>
        <taxon>Flavobacteriales</taxon>
        <taxon>Flavobacteriaceae</taxon>
        <taxon>Psychroflexus</taxon>
    </lineage>
</organism>
<comment type="caution">
    <text evidence="4">The sequence shown here is derived from an EMBL/GenBank/DDBJ whole genome shotgun (WGS) entry which is preliminary data.</text>
</comment>